<keyword evidence="1" id="KW-1133">Transmembrane helix</keyword>
<feature type="transmembrane region" description="Helical" evidence="1">
    <location>
        <begin position="111"/>
        <end position="130"/>
    </location>
</feature>
<feature type="transmembrane region" description="Helical" evidence="1">
    <location>
        <begin position="85"/>
        <end position="105"/>
    </location>
</feature>
<keyword evidence="1" id="KW-0472">Membrane</keyword>
<gene>
    <name evidence="2" type="ordered locus">Avin_03260</name>
</gene>
<keyword evidence="1" id="KW-0812">Transmembrane</keyword>
<evidence type="ECO:0000256" key="1">
    <source>
        <dbReference type="SAM" id="Phobius"/>
    </source>
</evidence>
<dbReference type="AlphaFoldDB" id="C1DI89"/>
<dbReference type="KEGG" id="avn:Avin_03260"/>
<evidence type="ECO:0000313" key="2">
    <source>
        <dbReference type="EMBL" id="ACO76586.1"/>
    </source>
</evidence>
<feature type="transmembrane region" description="Helical" evidence="1">
    <location>
        <begin position="53"/>
        <end position="73"/>
    </location>
</feature>
<name>C1DI89_AZOVD</name>
<dbReference type="Proteomes" id="UP000002424">
    <property type="component" value="Chromosome"/>
</dbReference>
<proteinExistence type="predicted"/>
<dbReference type="HOGENOM" id="CLU_1802118_0_0_6"/>
<reference evidence="2 3" key="1">
    <citation type="journal article" date="2009" name="J. Bacteriol.">
        <title>Genome sequence of Azotobacter vinelandii, an obligate aerobe specialized to support diverse anaerobic metabolic processes.</title>
        <authorList>
            <person name="Setubal J.C."/>
            <person name="dos Santos P."/>
            <person name="Goldman B.S."/>
            <person name="Ertesvag H."/>
            <person name="Espin G."/>
            <person name="Rubio L.M."/>
            <person name="Valla S."/>
            <person name="Almeida N.F."/>
            <person name="Balasubramanian D."/>
            <person name="Cromes L."/>
            <person name="Curatti L."/>
            <person name="Du Z."/>
            <person name="Godsy E."/>
            <person name="Goodner B."/>
            <person name="Hellner-Burris K."/>
            <person name="Hernandez J.A."/>
            <person name="Houmiel K."/>
            <person name="Imperial J."/>
            <person name="Kennedy C."/>
            <person name="Larson T.J."/>
            <person name="Latreille P."/>
            <person name="Ligon L.S."/>
            <person name="Lu J."/>
            <person name="Maerk M."/>
            <person name="Miller N.M."/>
            <person name="Norton S."/>
            <person name="O'Carroll I.P."/>
            <person name="Paulsen I."/>
            <person name="Raulfs E.C."/>
            <person name="Roemer R."/>
            <person name="Rosser J."/>
            <person name="Segura D."/>
            <person name="Slater S."/>
            <person name="Stricklin S.L."/>
            <person name="Studholme D.J."/>
            <person name="Sun J."/>
            <person name="Viana C.J."/>
            <person name="Wallin E."/>
            <person name="Wang B."/>
            <person name="Wheeler C."/>
            <person name="Zhu H."/>
            <person name="Dean D.R."/>
            <person name="Dixon R."/>
            <person name="Wood D."/>
        </authorList>
    </citation>
    <scope>NUCLEOTIDE SEQUENCE [LARGE SCALE GENOMIC DNA]</scope>
    <source>
        <strain evidence="3">DJ / ATCC BAA-1303</strain>
    </source>
</reference>
<accession>C1DI89</accession>
<dbReference type="eggNOG" id="ENOG5034ASU">
    <property type="taxonomic scope" value="Bacteria"/>
</dbReference>
<dbReference type="OrthoDB" id="7042054at2"/>
<organism evidence="2 3">
    <name type="scientific">Azotobacter vinelandii (strain DJ / ATCC BAA-1303)</name>
    <dbReference type="NCBI Taxonomy" id="322710"/>
    <lineage>
        <taxon>Bacteria</taxon>
        <taxon>Pseudomonadati</taxon>
        <taxon>Pseudomonadota</taxon>
        <taxon>Gammaproteobacteria</taxon>
        <taxon>Pseudomonadales</taxon>
        <taxon>Pseudomonadaceae</taxon>
        <taxon>Azotobacter</taxon>
    </lineage>
</organism>
<keyword evidence="3" id="KW-1185">Reference proteome</keyword>
<protein>
    <submittedName>
        <fullName evidence="2">Uncharacterized protein</fullName>
    </submittedName>
</protein>
<feature type="transmembrane region" description="Helical" evidence="1">
    <location>
        <begin position="12"/>
        <end position="33"/>
    </location>
</feature>
<dbReference type="GeneID" id="88183778"/>
<dbReference type="EnsemblBacteria" id="ACO76586">
    <property type="protein sequence ID" value="ACO76586"/>
    <property type="gene ID" value="Avin_03260"/>
</dbReference>
<dbReference type="RefSeq" id="WP_012699014.1">
    <property type="nucleotide sequence ID" value="NC_012560.1"/>
</dbReference>
<dbReference type="EMBL" id="CP001157">
    <property type="protein sequence ID" value="ACO76586.1"/>
    <property type="molecule type" value="Genomic_DNA"/>
</dbReference>
<evidence type="ECO:0000313" key="3">
    <source>
        <dbReference type="Proteomes" id="UP000002424"/>
    </source>
</evidence>
<sequence>MPVADPWRQIMTILLRLISLLLGCALIVAPSYLLRLFASSLGEHLEARTFSSFLAPTLTIGLALGSGPLLIGLPRLVAGARTPGTRIVAGLLMLVSGAGFLTIGFDGYLTRVFTPAVLLIEAILFAFFIWPAWRFSSAGSPGADGRRTG</sequence>